<dbReference type="Gene3D" id="1.20.1260.10">
    <property type="match status" value="1"/>
</dbReference>
<dbReference type="STRING" id="1121448.DGI_2857"/>
<feature type="binding site" evidence="7">
    <location>
        <position position="58"/>
    </location>
    <ligand>
        <name>Fe cation</name>
        <dbReference type="ChEBI" id="CHEBI:24875"/>
        <label>2</label>
    </ligand>
</feature>
<dbReference type="EC" id="1.16.3.1" evidence="6"/>
<dbReference type="PATRIC" id="fig|1121448.10.peg.2820"/>
<feature type="binding site" description="axial binding residue" evidence="7">
    <location>
        <position position="59"/>
    </location>
    <ligand>
        <name>heme b</name>
        <dbReference type="ChEBI" id="CHEBI:60344"/>
        <note>ligand shared between dimeric partners</note>
    </ligand>
    <ligandPart>
        <name>Fe</name>
        <dbReference type="ChEBI" id="CHEBI:18248"/>
    </ligandPart>
</feature>
<dbReference type="PIRSF" id="PIRSF002560">
    <property type="entry name" value="Bacterioferritin"/>
    <property type="match status" value="1"/>
</dbReference>
<dbReference type="HOGENOM" id="CLU_104506_1_0_7"/>
<dbReference type="InterPro" id="IPR009078">
    <property type="entry name" value="Ferritin-like_SF"/>
</dbReference>
<keyword evidence="4 6" id="KW-0479">Metal-binding</keyword>
<dbReference type="GO" id="GO:0005829">
    <property type="term" value="C:cytosol"/>
    <property type="evidence" value="ECO:0007669"/>
    <property type="project" value="TreeGrafter"/>
</dbReference>
<feature type="domain" description="Ferritin-like diiron" evidence="8">
    <location>
        <begin position="8"/>
        <end position="152"/>
    </location>
</feature>
<feature type="binding site" evidence="7">
    <location>
        <position position="134"/>
    </location>
    <ligand>
        <name>Fe cation</name>
        <dbReference type="ChEBI" id="CHEBI:24875"/>
        <label>1</label>
    </ligand>
</feature>
<dbReference type="SUPFAM" id="SSF47240">
    <property type="entry name" value="Ferritin-like"/>
    <property type="match status" value="1"/>
</dbReference>
<feature type="binding site" evidence="7">
    <location>
        <position position="61"/>
    </location>
    <ligand>
        <name>Fe cation</name>
        <dbReference type="ChEBI" id="CHEBI:24875"/>
        <label>1</label>
    </ligand>
</feature>
<dbReference type="InterPro" id="IPR012347">
    <property type="entry name" value="Ferritin-like"/>
</dbReference>
<accession>T2GDF0</accession>
<evidence type="ECO:0000256" key="5">
    <source>
        <dbReference type="ARBA" id="ARBA00023004"/>
    </source>
</evidence>
<keyword evidence="5 6" id="KW-0408">Iron</keyword>
<protein>
    <recommendedName>
        <fullName evidence="6">Bacterioferritin</fullName>
        <ecNumber evidence="6">1.16.3.1</ecNumber>
    </recommendedName>
</protein>
<dbReference type="OrthoDB" id="9800505at2"/>
<evidence type="ECO:0000313" key="9">
    <source>
        <dbReference type="EMBL" id="AGW14585.1"/>
    </source>
</evidence>
<keyword evidence="3" id="KW-0349">Heme</keyword>
<dbReference type="GO" id="GO:0020037">
    <property type="term" value="F:heme binding"/>
    <property type="evidence" value="ECO:0007669"/>
    <property type="project" value="TreeGrafter"/>
</dbReference>
<dbReference type="PANTHER" id="PTHR30295">
    <property type="entry name" value="BACTERIOFERRITIN"/>
    <property type="match status" value="1"/>
</dbReference>
<dbReference type="InterPro" id="IPR008331">
    <property type="entry name" value="Ferritin_DPS_dom"/>
</dbReference>
<dbReference type="KEGG" id="dgg:DGI_2857"/>
<evidence type="ECO:0000313" key="10">
    <source>
        <dbReference type="Proteomes" id="UP000016587"/>
    </source>
</evidence>
<reference evidence="9 10" key="1">
    <citation type="journal article" date="2013" name="J. Bacteriol.">
        <title>Roles of HynAB and Ech, the only two hydrogenases found in the model sulfate reducer Desulfovibrio gigas.</title>
        <authorList>
            <person name="Morais-Silva F.O."/>
            <person name="Santos C.I."/>
            <person name="Rodrigues R."/>
            <person name="Pereira I.A."/>
            <person name="Rodrigues-Pousada C."/>
        </authorList>
    </citation>
    <scope>NUCLEOTIDE SEQUENCE [LARGE SCALE GENOMIC DNA]</scope>
    <source>
        <strain evidence="10">ATCC 19364 / DSM 1382 / NCIMB 9332 / VKM B-1759</strain>
    </source>
</reference>
<name>T2GDF0_MEGG1</name>
<dbReference type="GO" id="GO:0008199">
    <property type="term" value="F:ferric iron binding"/>
    <property type="evidence" value="ECO:0007669"/>
    <property type="project" value="InterPro"/>
</dbReference>
<evidence type="ECO:0000256" key="7">
    <source>
        <dbReference type="PIRSR" id="PIRSR002560-1"/>
    </source>
</evidence>
<dbReference type="GO" id="GO:0006826">
    <property type="term" value="P:iron ion transport"/>
    <property type="evidence" value="ECO:0007669"/>
    <property type="project" value="InterPro"/>
</dbReference>
<evidence type="ECO:0000259" key="8">
    <source>
        <dbReference type="PROSITE" id="PS50905"/>
    </source>
</evidence>
<dbReference type="EMBL" id="CP006585">
    <property type="protein sequence ID" value="AGW14585.1"/>
    <property type="molecule type" value="Genomic_DNA"/>
</dbReference>
<feature type="binding site" evidence="7">
    <location>
        <position position="25"/>
    </location>
    <ligand>
        <name>Fe cation</name>
        <dbReference type="ChEBI" id="CHEBI:24875"/>
        <label>1</label>
    </ligand>
</feature>
<feature type="binding site" evidence="7">
    <location>
        <position position="134"/>
    </location>
    <ligand>
        <name>Fe cation</name>
        <dbReference type="ChEBI" id="CHEBI:24875"/>
        <label>2</label>
    </ligand>
</feature>
<dbReference type="GO" id="GO:0004322">
    <property type="term" value="F:ferroxidase activity"/>
    <property type="evidence" value="ECO:0007669"/>
    <property type="project" value="UniProtKB-EC"/>
</dbReference>
<dbReference type="InterPro" id="IPR009040">
    <property type="entry name" value="Ferritin-like_diiron"/>
</dbReference>
<dbReference type="AlphaFoldDB" id="T2GDF0"/>
<reference evidence="10" key="2">
    <citation type="submission" date="2013-07" db="EMBL/GenBank/DDBJ databases">
        <authorList>
            <person name="Morais-Silva F.O."/>
            <person name="Rezende A.M."/>
            <person name="Pimentel C."/>
            <person name="Resende D.M."/>
            <person name="Santos C.I."/>
            <person name="Clemente C."/>
            <person name="de Oliveira L.M."/>
            <person name="da Silva S.M."/>
            <person name="Costa D.A."/>
            <person name="Varela-Raposo A."/>
            <person name="Horacio E.C.A."/>
            <person name="Matos M."/>
            <person name="Flores O."/>
            <person name="Ruiz J.C."/>
            <person name="Rodrigues-Pousada C."/>
        </authorList>
    </citation>
    <scope>NUCLEOTIDE SEQUENCE [LARGE SCALE GENOMIC DNA]</scope>
    <source>
        <strain evidence="10">ATCC 19364 / DSM 1382 / NCIMB 9332 / VKM B-1759</strain>
    </source>
</reference>
<gene>
    <name evidence="9" type="primary">bfr</name>
    <name evidence="9" type="ORF">DGI_2857</name>
</gene>
<comment type="function">
    <text evidence="6">Iron-storage protein, whose ferroxidase center binds Fe(2+), oxidizes it using dioxygen to Fe(3+), and participates in the subsequent Fe(3+) oxide mineral core formation within the central cavity of the BFR protein shell.</text>
</comment>
<dbReference type="InterPro" id="IPR002024">
    <property type="entry name" value="Bacterioferritin"/>
</dbReference>
<keyword evidence="2 6" id="KW-0409">Iron storage</keyword>
<feature type="binding site" evidence="7">
    <location>
        <position position="58"/>
    </location>
    <ligand>
        <name>Fe cation</name>
        <dbReference type="ChEBI" id="CHEBI:24875"/>
        <label>1</label>
    </ligand>
</feature>
<sequence>METALSKEQRREKVIEVLNKARGMELHAITQYMNQHYALDSMDYGELARDMKLIAIDEMRHAEQFAERIKELGGEPTTELADVVTKGQDVRVIFPFDAGLEDNTIDIYNQFLEVCREMGDNITVKLFEAIIEEEQTHYNHFDNVGTHIANLGDVYLSKIAGTSASTGPSTKGFVLQP</sequence>
<comment type="similarity">
    <text evidence="1 6">Belongs to the bacterioferritin family.</text>
</comment>
<dbReference type="PRINTS" id="PR00601">
    <property type="entry name" value="BACFERRITIN"/>
</dbReference>
<dbReference type="PANTHER" id="PTHR30295:SF0">
    <property type="entry name" value="BACTERIOFERRITIN"/>
    <property type="match status" value="1"/>
</dbReference>
<evidence type="ECO:0000256" key="3">
    <source>
        <dbReference type="ARBA" id="ARBA00022617"/>
    </source>
</evidence>
<dbReference type="RefSeq" id="WP_021761627.1">
    <property type="nucleotide sequence ID" value="NC_022444.1"/>
</dbReference>
<dbReference type="GO" id="GO:0006879">
    <property type="term" value="P:intracellular iron ion homeostasis"/>
    <property type="evidence" value="ECO:0007669"/>
    <property type="project" value="UniProtKB-KW"/>
</dbReference>
<proteinExistence type="inferred from homology"/>
<dbReference type="Pfam" id="PF00210">
    <property type="entry name" value="Ferritin"/>
    <property type="match status" value="1"/>
</dbReference>
<dbReference type="eggNOG" id="COG2193">
    <property type="taxonomic scope" value="Bacteria"/>
</dbReference>
<feature type="binding site" evidence="7">
    <location>
        <position position="57"/>
    </location>
    <ligand>
        <name>Fe cation</name>
        <dbReference type="ChEBI" id="CHEBI:24875"/>
        <label>3</label>
    </ligand>
</feature>
<keyword evidence="10" id="KW-1185">Reference proteome</keyword>
<evidence type="ECO:0000256" key="6">
    <source>
        <dbReference type="PIRNR" id="PIRNR002560"/>
    </source>
</evidence>
<evidence type="ECO:0000256" key="4">
    <source>
        <dbReference type="ARBA" id="ARBA00022723"/>
    </source>
</evidence>
<evidence type="ECO:0000256" key="1">
    <source>
        <dbReference type="ARBA" id="ARBA00008093"/>
    </source>
</evidence>
<organism evidence="9 10">
    <name type="scientific">Megalodesulfovibrio gigas (strain ATCC 19364 / DSM 1382 / NCIMB 9332 / VKM B-1759)</name>
    <name type="common">Desulfovibrio gigas</name>
    <dbReference type="NCBI Taxonomy" id="1121448"/>
    <lineage>
        <taxon>Bacteria</taxon>
        <taxon>Pseudomonadati</taxon>
        <taxon>Thermodesulfobacteriota</taxon>
        <taxon>Desulfovibrionia</taxon>
        <taxon>Desulfovibrionales</taxon>
        <taxon>Desulfovibrionaceae</taxon>
        <taxon>Megalodesulfovibrio</taxon>
    </lineage>
</organism>
<evidence type="ECO:0000256" key="2">
    <source>
        <dbReference type="ARBA" id="ARBA00022434"/>
    </source>
</evidence>
<dbReference type="PROSITE" id="PS50905">
    <property type="entry name" value="FERRITIN_LIKE"/>
    <property type="match status" value="1"/>
</dbReference>
<feature type="binding site" evidence="7">
    <location>
        <position position="101"/>
    </location>
    <ligand>
        <name>Fe cation</name>
        <dbReference type="ChEBI" id="CHEBI:24875"/>
        <label>2</label>
    </ligand>
</feature>
<feature type="binding site" evidence="7">
    <location>
        <position position="137"/>
    </location>
    <ligand>
        <name>Fe cation</name>
        <dbReference type="ChEBI" id="CHEBI:24875"/>
        <label>2</label>
    </ligand>
</feature>
<comment type="catalytic activity">
    <reaction evidence="6">
        <text>4 Fe(2+) + O2 + 4 H(+) = 4 Fe(3+) + 2 H2O</text>
        <dbReference type="Rhea" id="RHEA:11148"/>
        <dbReference type="ChEBI" id="CHEBI:15377"/>
        <dbReference type="ChEBI" id="CHEBI:15378"/>
        <dbReference type="ChEBI" id="CHEBI:15379"/>
        <dbReference type="ChEBI" id="CHEBI:29033"/>
        <dbReference type="ChEBI" id="CHEBI:29034"/>
        <dbReference type="EC" id="1.16.3.1"/>
    </reaction>
</comment>
<dbReference type="Proteomes" id="UP000016587">
    <property type="component" value="Chromosome"/>
</dbReference>